<sequence length="293" mass="32318">MPYATSDDGVRLYYEEAGSGVPLVFVHEFAGDHRSWEPQVRHFARRYRCVVYAARGYPPSDVPTDPDSYDQYRAVADLVTVLDAIGADRAHVVGNSMGGFCTLHFGLRHPERARSLVVAGCGYGAHPDAREKFRAESEKVAVAFETEGSADMATWYGFGPARVQFQNKDPRGHAEHVAVLAEHDPVGAALTMRGVQKARPSLYDLRADLAAMDVPTLIVAGDEDEGVLETDLMLKRTIPRSGLVVLPKTGHVTNLEEPELFNHHVERFLAQVEHDRWPARDPRSLSTSTTGAK</sequence>
<keyword evidence="6" id="KW-1185">Reference proteome</keyword>
<evidence type="ECO:0000313" key="5">
    <source>
        <dbReference type="Proteomes" id="UP000597989"/>
    </source>
</evidence>
<dbReference type="PANTHER" id="PTHR43798:SF31">
    <property type="entry name" value="AB HYDROLASE SUPERFAMILY PROTEIN YCLE"/>
    <property type="match status" value="1"/>
</dbReference>
<reference evidence="4 5" key="1">
    <citation type="journal article" date="2014" name="Int. J. Syst. Evol. Microbiol.">
        <title>Complete genome sequence of Corynebacterium casei LMG S-19264T (=DSM 44701T), isolated from a smear-ripened cheese.</title>
        <authorList>
            <consortium name="US DOE Joint Genome Institute (JGI-PGF)"/>
            <person name="Walter F."/>
            <person name="Albersmeier A."/>
            <person name="Kalinowski J."/>
            <person name="Ruckert C."/>
        </authorList>
    </citation>
    <scope>NUCLEOTIDE SEQUENCE [LARGE SCALE GENOMIC DNA]</scope>
    <source>
        <strain evidence="4 5">CGMCC 4.7206</strain>
    </source>
</reference>
<dbReference type="Pfam" id="PF00561">
    <property type="entry name" value="Abhydrolase_1"/>
    <property type="match status" value="1"/>
</dbReference>
<dbReference type="InterPro" id="IPR000073">
    <property type="entry name" value="AB_hydrolase_1"/>
</dbReference>
<dbReference type="GO" id="GO:0016787">
    <property type="term" value="F:hydrolase activity"/>
    <property type="evidence" value="ECO:0007669"/>
    <property type="project" value="UniProtKB-KW"/>
</dbReference>
<dbReference type="EMBL" id="BMMT01000008">
    <property type="protein sequence ID" value="GGI88743.1"/>
    <property type="molecule type" value="Genomic_DNA"/>
</dbReference>
<dbReference type="PANTHER" id="PTHR43798">
    <property type="entry name" value="MONOACYLGLYCEROL LIPASE"/>
    <property type="match status" value="1"/>
</dbReference>
<evidence type="ECO:0000256" key="1">
    <source>
        <dbReference type="ARBA" id="ARBA00022801"/>
    </source>
</evidence>
<dbReference type="Gene3D" id="3.40.50.1820">
    <property type="entry name" value="alpha/beta hydrolase"/>
    <property type="match status" value="1"/>
</dbReference>
<evidence type="ECO:0000313" key="6">
    <source>
        <dbReference type="Proteomes" id="UP001500220"/>
    </source>
</evidence>
<dbReference type="RefSeq" id="WP_188987715.1">
    <property type="nucleotide sequence ID" value="NZ_BAAAHC010000001.1"/>
</dbReference>
<evidence type="ECO:0000313" key="4">
    <source>
        <dbReference type="EMBL" id="GGI88743.1"/>
    </source>
</evidence>
<dbReference type="InterPro" id="IPR050266">
    <property type="entry name" value="AB_hydrolase_sf"/>
</dbReference>
<dbReference type="Proteomes" id="UP000597989">
    <property type="component" value="Unassembled WGS sequence"/>
</dbReference>
<comment type="caution">
    <text evidence="4">The sequence shown here is derived from an EMBL/GenBank/DDBJ whole genome shotgun (WGS) entry which is preliminary data.</text>
</comment>
<dbReference type="InterPro" id="IPR029058">
    <property type="entry name" value="AB_hydrolase_fold"/>
</dbReference>
<name>A0A917JWM7_9PSEU</name>
<proteinExistence type="predicted"/>
<protein>
    <submittedName>
        <fullName evidence="4">Alpha/beta hydrolase</fullName>
    </submittedName>
</protein>
<keyword evidence="1 4" id="KW-0378">Hydrolase</keyword>
<dbReference type="GO" id="GO:0016020">
    <property type="term" value="C:membrane"/>
    <property type="evidence" value="ECO:0007669"/>
    <property type="project" value="TreeGrafter"/>
</dbReference>
<dbReference type="EMBL" id="BAAAHC010000001">
    <property type="protein sequence ID" value="GAA0502837.1"/>
    <property type="molecule type" value="Genomic_DNA"/>
</dbReference>
<reference evidence="4" key="3">
    <citation type="submission" date="2020-09" db="EMBL/GenBank/DDBJ databases">
        <authorList>
            <person name="Sun Q."/>
            <person name="Zhou Y."/>
        </authorList>
    </citation>
    <scope>NUCLEOTIDE SEQUENCE</scope>
    <source>
        <strain evidence="4">CGMCC 4.7206</strain>
    </source>
</reference>
<feature type="domain" description="AB hydrolase-1" evidence="2">
    <location>
        <begin position="22"/>
        <end position="258"/>
    </location>
</feature>
<evidence type="ECO:0000313" key="3">
    <source>
        <dbReference type="EMBL" id="GAA0502837.1"/>
    </source>
</evidence>
<reference evidence="3 6" key="2">
    <citation type="journal article" date="2019" name="Int. J. Syst. Evol. Microbiol.">
        <title>The Global Catalogue of Microorganisms (GCM) 10K type strain sequencing project: providing services to taxonomists for standard genome sequencing and annotation.</title>
        <authorList>
            <consortium name="The Broad Institute Genomics Platform"/>
            <consortium name="The Broad Institute Genome Sequencing Center for Infectious Disease"/>
            <person name="Wu L."/>
            <person name="Ma J."/>
        </authorList>
    </citation>
    <scope>NUCLEOTIDE SEQUENCE [LARGE SCALE GENOMIC DNA]</scope>
    <source>
        <strain evidence="3 6">JCM 10664</strain>
    </source>
</reference>
<evidence type="ECO:0000259" key="2">
    <source>
        <dbReference type="Pfam" id="PF00561"/>
    </source>
</evidence>
<dbReference type="SUPFAM" id="SSF53474">
    <property type="entry name" value="alpha/beta-Hydrolases"/>
    <property type="match status" value="1"/>
</dbReference>
<organism evidence="4 5">
    <name type="scientific">Saccharopolyspora thermophila</name>
    <dbReference type="NCBI Taxonomy" id="89367"/>
    <lineage>
        <taxon>Bacteria</taxon>
        <taxon>Bacillati</taxon>
        <taxon>Actinomycetota</taxon>
        <taxon>Actinomycetes</taxon>
        <taxon>Pseudonocardiales</taxon>
        <taxon>Pseudonocardiaceae</taxon>
        <taxon>Saccharopolyspora</taxon>
    </lineage>
</organism>
<dbReference type="PRINTS" id="PR00111">
    <property type="entry name" value="ABHYDROLASE"/>
</dbReference>
<gene>
    <name evidence="3" type="ORF">GCM10009545_00530</name>
    <name evidence="4" type="ORF">GCM10011581_27310</name>
</gene>
<reference evidence="3" key="4">
    <citation type="submission" date="2023-12" db="EMBL/GenBank/DDBJ databases">
        <authorList>
            <person name="Sun Q."/>
            <person name="Inoue M."/>
        </authorList>
    </citation>
    <scope>NUCLEOTIDE SEQUENCE</scope>
    <source>
        <strain evidence="3">JCM 10664</strain>
    </source>
</reference>
<accession>A0A917JWM7</accession>
<dbReference type="Proteomes" id="UP001500220">
    <property type="component" value="Unassembled WGS sequence"/>
</dbReference>
<dbReference type="AlphaFoldDB" id="A0A917JWM7"/>